<dbReference type="InterPro" id="IPR001163">
    <property type="entry name" value="Sm_dom_euk/arc"/>
</dbReference>
<accession>A0A6J1T0N5</accession>
<dbReference type="RefSeq" id="XP_026286773.1">
    <property type="nucleotide sequence ID" value="XM_026430988.2"/>
</dbReference>
<dbReference type="KEGG" id="foc:113212335"/>
<dbReference type="InterPro" id="IPR010920">
    <property type="entry name" value="LSM_dom_sf"/>
</dbReference>
<dbReference type="Proteomes" id="UP000504606">
    <property type="component" value="Unplaced"/>
</dbReference>
<reference evidence="4" key="1">
    <citation type="submission" date="2025-08" db="UniProtKB">
        <authorList>
            <consortium name="RefSeq"/>
        </authorList>
    </citation>
    <scope>IDENTIFICATION</scope>
    <source>
        <tissue evidence="4">Whole organism</tissue>
    </source>
</reference>
<dbReference type="InterPro" id="IPR039267">
    <property type="entry name" value="Lsm11"/>
</dbReference>
<dbReference type="SMART" id="SM00651">
    <property type="entry name" value="Sm"/>
    <property type="match status" value="1"/>
</dbReference>
<proteinExistence type="predicted"/>
<keyword evidence="3" id="KW-1185">Reference proteome</keyword>
<dbReference type="GeneID" id="113212335"/>
<name>A0A6J1T0N5_FRAOC</name>
<evidence type="ECO:0000313" key="4">
    <source>
        <dbReference type="RefSeq" id="XP_026286773.1"/>
    </source>
</evidence>
<dbReference type="SUPFAM" id="SSF50182">
    <property type="entry name" value="Sm-like ribonucleoproteins"/>
    <property type="match status" value="1"/>
</dbReference>
<feature type="compositionally biased region" description="Low complexity" evidence="1">
    <location>
        <begin position="9"/>
        <end position="20"/>
    </location>
</feature>
<organism evidence="3 4">
    <name type="scientific">Frankliniella occidentalis</name>
    <name type="common">Western flower thrips</name>
    <name type="synonym">Euthrips occidentalis</name>
    <dbReference type="NCBI Taxonomy" id="133901"/>
    <lineage>
        <taxon>Eukaryota</taxon>
        <taxon>Metazoa</taxon>
        <taxon>Ecdysozoa</taxon>
        <taxon>Arthropoda</taxon>
        <taxon>Hexapoda</taxon>
        <taxon>Insecta</taxon>
        <taxon>Pterygota</taxon>
        <taxon>Neoptera</taxon>
        <taxon>Paraneoptera</taxon>
        <taxon>Thysanoptera</taxon>
        <taxon>Terebrantia</taxon>
        <taxon>Thripoidea</taxon>
        <taxon>Thripidae</taxon>
        <taxon>Frankliniella</taxon>
    </lineage>
</organism>
<evidence type="ECO:0000256" key="1">
    <source>
        <dbReference type="SAM" id="MobiDB-lite"/>
    </source>
</evidence>
<dbReference type="GO" id="GO:0005683">
    <property type="term" value="C:U7 snRNP"/>
    <property type="evidence" value="ECO:0007669"/>
    <property type="project" value="TreeGrafter"/>
</dbReference>
<feature type="region of interest" description="Disordered" evidence="1">
    <location>
        <begin position="1"/>
        <end position="23"/>
    </location>
</feature>
<protein>
    <submittedName>
        <fullName evidence="4">U7 snRNA-associated Sm-like protein LSm11</fullName>
    </submittedName>
</protein>
<evidence type="ECO:0000259" key="2">
    <source>
        <dbReference type="SMART" id="SM00651"/>
    </source>
</evidence>
<dbReference type="GO" id="GO:0006398">
    <property type="term" value="P:mRNA 3'-end processing by stem-loop binding and cleavage"/>
    <property type="evidence" value="ECO:0007669"/>
    <property type="project" value="TreeGrafter"/>
</dbReference>
<evidence type="ECO:0000313" key="3">
    <source>
        <dbReference type="Proteomes" id="UP000504606"/>
    </source>
</evidence>
<dbReference type="OrthoDB" id="10002367at2759"/>
<dbReference type="GO" id="GO:0071209">
    <property type="term" value="F:U7 snRNA binding"/>
    <property type="evidence" value="ECO:0007669"/>
    <property type="project" value="InterPro"/>
</dbReference>
<dbReference type="AlphaFoldDB" id="A0A6J1T0N5"/>
<dbReference type="Gene3D" id="2.30.30.100">
    <property type="match status" value="1"/>
</dbReference>
<dbReference type="PANTHER" id="PTHR21415">
    <property type="entry name" value="U7 SNRNA-ASSOCIATED SM-LIKE PROTEIN LSM11"/>
    <property type="match status" value="1"/>
</dbReference>
<feature type="compositionally biased region" description="Polar residues" evidence="1">
    <location>
        <begin position="76"/>
        <end position="106"/>
    </location>
</feature>
<feature type="domain" description="Sm" evidence="2">
    <location>
        <begin position="146"/>
        <end position="312"/>
    </location>
</feature>
<feature type="region of interest" description="Disordered" evidence="1">
    <location>
        <begin position="229"/>
        <end position="250"/>
    </location>
</feature>
<sequence>MSQKKEECSSSSDESLDLTSVKFDPLRALYSRKTKVPVPNAMTLDNIAAYESMRKRIEDEERGVMRPPKKSFQGRRPSTTDQSNVDKPTNVETAGTSQTESDSGSIPTVRRFLPHQQMIPAKKKAPKMNLLSRMPAAQPPFQRLWETMEGPARSRVRVVTRDACGVHGRLEGYVELFDKHWNLALSDVTEVFYRSSPARAKDYFQADDIVREVTSDLAEVCVSQPVGRGRGRGRGHVGAGPTTGLPHPADLVPLRELQHGRGKGRGKRSREELADWIPLPKVFYRACGKRQECVRHIGQLFVRGEHVVFVQVLTVAEQSSSD</sequence>
<feature type="region of interest" description="Disordered" evidence="1">
    <location>
        <begin position="57"/>
        <end position="107"/>
    </location>
</feature>
<dbReference type="PANTHER" id="PTHR21415:SF1">
    <property type="entry name" value="U7 SNRNA-ASSOCIATED SM-LIKE PROTEIN LSM11"/>
    <property type="match status" value="1"/>
</dbReference>
<gene>
    <name evidence="4" type="primary">LOC113212335</name>
</gene>